<evidence type="ECO:0000313" key="4">
    <source>
        <dbReference type="Proteomes" id="UP000540014"/>
    </source>
</evidence>
<dbReference type="GO" id="GO:0046872">
    <property type="term" value="F:metal ion binding"/>
    <property type="evidence" value="ECO:0007669"/>
    <property type="project" value="InterPro"/>
</dbReference>
<dbReference type="SUPFAM" id="SSF52218">
    <property type="entry name" value="Flavoproteins"/>
    <property type="match status" value="1"/>
</dbReference>
<dbReference type="InterPro" id="IPR016440">
    <property type="entry name" value="Rubredoxin-O_OxRdtase"/>
</dbReference>
<dbReference type="SMART" id="SM00849">
    <property type="entry name" value="Lactamase_B"/>
    <property type="match status" value="1"/>
</dbReference>
<evidence type="ECO:0000256" key="1">
    <source>
        <dbReference type="ARBA" id="ARBA00007121"/>
    </source>
</evidence>
<dbReference type="GO" id="GO:0016651">
    <property type="term" value="F:oxidoreductase activity, acting on NAD(P)H"/>
    <property type="evidence" value="ECO:0007669"/>
    <property type="project" value="UniProtKB-ARBA"/>
</dbReference>
<dbReference type="Proteomes" id="UP000540014">
    <property type="component" value="Unassembled WGS sequence"/>
</dbReference>
<proteinExistence type="inferred from homology"/>
<dbReference type="Gene3D" id="3.40.50.360">
    <property type="match status" value="1"/>
</dbReference>
<dbReference type="InterPro" id="IPR036866">
    <property type="entry name" value="RibonucZ/Hydroxyglut_hydro"/>
</dbReference>
<dbReference type="GO" id="GO:0010181">
    <property type="term" value="F:FMN binding"/>
    <property type="evidence" value="ECO:0007669"/>
    <property type="project" value="InterPro"/>
</dbReference>
<comment type="similarity">
    <text evidence="1">In the N-terminal section; belongs to the zinc metallo-hydrolase group 3 family.</text>
</comment>
<dbReference type="PANTHER" id="PTHR43717:SF1">
    <property type="entry name" value="ANAEROBIC NITRIC OXIDE REDUCTASE FLAVORUBREDOXIN"/>
    <property type="match status" value="1"/>
</dbReference>
<dbReference type="Gene3D" id="3.60.15.10">
    <property type="entry name" value="Ribonuclease Z/Hydroxyacylglutathione hydrolase-like"/>
    <property type="match status" value="1"/>
</dbReference>
<dbReference type="PROSITE" id="PS50902">
    <property type="entry name" value="FLAVODOXIN_LIKE"/>
    <property type="match status" value="1"/>
</dbReference>
<feature type="domain" description="Flavodoxin-like" evidence="2">
    <location>
        <begin position="255"/>
        <end position="396"/>
    </location>
</feature>
<dbReference type="PIRSF" id="PIRSF005243">
    <property type="entry name" value="ROO"/>
    <property type="match status" value="1"/>
</dbReference>
<dbReference type="CDD" id="cd07709">
    <property type="entry name" value="flavodiiron_proteins_MBL-fold"/>
    <property type="match status" value="1"/>
</dbReference>
<accession>A0A7X9NH44</accession>
<dbReference type="InterPro" id="IPR008254">
    <property type="entry name" value="Flavodoxin/NO_synth"/>
</dbReference>
<reference evidence="3 4" key="1">
    <citation type="submission" date="2020-04" db="EMBL/GenBank/DDBJ databases">
        <authorList>
            <person name="Hitch T.C.A."/>
            <person name="Wylensek D."/>
            <person name="Clavel T."/>
        </authorList>
    </citation>
    <scope>NUCLEOTIDE SEQUENCE [LARGE SCALE GENOMIC DNA]</scope>
    <source>
        <strain evidence="3 4">BSM-383-APC-22F</strain>
    </source>
</reference>
<organism evidence="3 4">
    <name type="scientific">Faecalicoccus pleomorphus</name>
    <dbReference type="NCBI Taxonomy" id="1323"/>
    <lineage>
        <taxon>Bacteria</taxon>
        <taxon>Bacillati</taxon>
        <taxon>Bacillota</taxon>
        <taxon>Erysipelotrichia</taxon>
        <taxon>Erysipelotrichales</taxon>
        <taxon>Erysipelotrichaceae</taxon>
        <taxon>Faecalicoccus</taxon>
    </lineage>
</organism>
<dbReference type="EMBL" id="JABAFR010000004">
    <property type="protein sequence ID" value="NME43791.1"/>
    <property type="molecule type" value="Genomic_DNA"/>
</dbReference>
<dbReference type="InterPro" id="IPR045761">
    <property type="entry name" value="ODP_dom"/>
</dbReference>
<dbReference type="Pfam" id="PF19583">
    <property type="entry name" value="ODP"/>
    <property type="match status" value="1"/>
</dbReference>
<dbReference type="SUPFAM" id="SSF56281">
    <property type="entry name" value="Metallo-hydrolase/oxidoreductase"/>
    <property type="match status" value="1"/>
</dbReference>
<dbReference type="InterPro" id="IPR001279">
    <property type="entry name" value="Metallo-B-lactamas"/>
</dbReference>
<comment type="caution">
    <text evidence="3">The sequence shown here is derived from an EMBL/GenBank/DDBJ whole genome shotgun (WGS) entry which is preliminary data.</text>
</comment>
<gene>
    <name evidence="3" type="ORF">HF861_02700</name>
</gene>
<name>A0A7X9NH44_9FIRM</name>
<dbReference type="GO" id="GO:0009055">
    <property type="term" value="F:electron transfer activity"/>
    <property type="evidence" value="ECO:0007669"/>
    <property type="project" value="InterPro"/>
</dbReference>
<sequence>MYNVRKVQEDLIWVGASDHRLNLFENIHPIPRGVSYNSYVLLDEKNVLFDTVDWSVCGQFLENLKHVLDGKKLDVIVIHHVEPDHLASLEEVMLRYPEARIYATAKAITMMEQFGFAVEGKTQAVKEGDTLELGKHTLTFVMAPMVHWPEVMVSYDSYGKTLFSADAFGTFGALDGKLFNDEVDFDRDWIDDARRYFTNIVGKYGVQTMNLLKKASQLDIEMICPLHGPVWRNNFSYIIEKHQLWATYTPEVKGVMIAYASVYGHTESAAQALASKLVQTGIKDVVVYDVSNTDPSYLVSEAFKYSHIVLASSTYNACVFPKMQDFLEHLKMLNFQNRTIAIMENGSWASMSGNLMRKMLEAMKNMNVLDSTVKINSSLHTEEPLDALTEAIKQSM</sequence>
<evidence type="ECO:0000259" key="2">
    <source>
        <dbReference type="PROSITE" id="PS50902"/>
    </source>
</evidence>
<dbReference type="PANTHER" id="PTHR43717">
    <property type="entry name" value="ANAEROBIC NITRIC OXIDE REDUCTASE FLAVORUBREDOXIN"/>
    <property type="match status" value="1"/>
</dbReference>
<evidence type="ECO:0000313" key="3">
    <source>
        <dbReference type="EMBL" id="NME43791.1"/>
    </source>
</evidence>
<protein>
    <submittedName>
        <fullName evidence="3">FprA family A-type flavoprotein</fullName>
    </submittedName>
</protein>
<dbReference type="AlphaFoldDB" id="A0A7X9NH44"/>
<dbReference type="InterPro" id="IPR029039">
    <property type="entry name" value="Flavoprotein-like_sf"/>
</dbReference>
<dbReference type="Pfam" id="PF00258">
    <property type="entry name" value="Flavodoxin_1"/>
    <property type="match status" value="1"/>
</dbReference>